<dbReference type="Proteomes" id="UP000199230">
    <property type="component" value="Unassembled WGS sequence"/>
</dbReference>
<keyword evidence="8 9" id="KW-0413">Isomerase</keyword>
<evidence type="ECO:0000256" key="5">
    <source>
        <dbReference type="ARBA" id="ARBA00022432"/>
    </source>
</evidence>
<dbReference type="InterPro" id="IPR020861">
    <property type="entry name" value="Triosephosphate_isomerase_AS"/>
</dbReference>
<comment type="pathway">
    <text evidence="1 9 10">Carbohydrate degradation; glycolysis; D-glyceraldehyde 3-phosphate from glycerone phosphate: step 1/1.</text>
</comment>
<dbReference type="InterPro" id="IPR000652">
    <property type="entry name" value="Triosephosphate_isomerase"/>
</dbReference>
<dbReference type="GO" id="GO:0019563">
    <property type="term" value="P:glycerol catabolic process"/>
    <property type="evidence" value="ECO:0007669"/>
    <property type="project" value="TreeGrafter"/>
</dbReference>
<evidence type="ECO:0000256" key="4">
    <source>
        <dbReference type="ARBA" id="ARBA00019397"/>
    </source>
</evidence>
<dbReference type="FunFam" id="3.20.20.70:FF:000016">
    <property type="entry name" value="Triosephosphate isomerase"/>
    <property type="match status" value="1"/>
</dbReference>
<dbReference type="GO" id="GO:0006096">
    <property type="term" value="P:glycolytic process"/>
    <property type="evidence" value="ECO:0007669"/>
    <property type="project" value="UniProtKB-UniRule"/>
</dbReference>
<evidence type="ECO:0000256" key="7">
    <source>
        <dbReference type="ARBA" id="ARBA00023152"/>
    </source>
</evidence>
<dbReference type="Pfam" id="PF00121">
    <property type="entry name" value="TIM"/>
    <property type="match status" value="1"/>
</dbReference>
<comment type="subcellular location">
    <subcellularLocation>
        <location evidence="9 10">Cytoplasm</location>
    </subcellularLocation>
</comment>
<organism evidence="11 12">
    <name type="scientific">Tindallia californiensis</name>
    <dbReference type="NCBI Taxonomy" id="159292"/>
    <lineage>
        <taxon>Bacteria</taxon>
        <taxon>Bacillati</taxon>
        <taxon>Bacillota</taxon>
        <taxon>Clostridia</taxon>
        <taxon>Peptostreptococcales</taxon>
        <taxon>Tindalliaceae</taxon>
        <taxon>Tindallia</taxon>
    </lineage>
</organism>
<keyword evidence="5 9" id="KW-0312">Gluconeogenesis</keyword>
<dbReference type="GO" id="GO:0006094">
    <property type="term" value="P:gluconeogenesis"/>
    <property type="evidence" value="ECO:0007669"/>
    <property type="project" value="UniProtKB-UniRule"/>
</dbReference>
<feature type="binding site" evidence="9">
    <location>
        <position position="172"/>
    </location>
    <ligand>
        <name>substrate</name>
    </ligand>
</feature>
<accession>A0A1H3I8E2</accession>
<dbReference type="STRING" id="159292.SAMN05192546_10157"/>
<dbReference type="InterPro" id="IPR035990">
    <property type="entry name" value="TIM_sf"/>
</dbReference>
<dbReference type="NCBIfam" id="TIGR00419">
    <property type="entry name" value="tim"/>
    <property type="match status" value="1"/>
</dbReference>
<dbReference type="CDD" id="cd00311">
    <property type="entry name" value="TIM"/>
    <property type="match status" value="1"/>
</dbReference>
<dbReference type="RefSeq" id="WP_093309722.1">
    <property type="nucleotide sequence ID" value="NZ_FNPV01000001.1"/>
</dbReference>
<evidence type="ECO:0000256" key="9">
    <source>
        <dbReference type="HAMAP-Rule" id="MF_00147"/>
    </source>
</evidence>
<gene>
    <name evidence="9" type="primary">tpiA</name>
    <name evidence="11" type="ORF">SAMN05192546_10157</name>
</gene>
<dbReference type="Gene3D" id="3.20.20.70">
    <property type="entry name" value="Aldolase class I"/>
    <property type="match status" value="1"/>
</dbReference>
<feature type="binding site" evidence="9">
    <location>
        <position position="212"/>
    </location>
    <ligand>
        <name>substrate</name>
    </ligand>
</feature>
<dbReference type="GO" id="GO:0046166">
    <property type="term" value="P:glyceraldehyde-3-phosphate biosynthetic process"/>
    <property type="evidence" value="ECO:0007669"/>
    <property type="project" value="TreeGrafter"/>
</dbReference>
<evidence type="ECO:0000256" key="6">
    <source>
        <dbReference type="ARBA" id="ARBA00022490"/>
    </source>
</evidence>
<feature type="binding site" evidence="9">
    <location>
        <begin position="233"/>
        <end position="234"/>
    </location>
    <ligand>
        <name>substrate</name>
    </ligand>
</feature>
<reference evidence="11 12" key="1">
    <citation type="submission" date="2016-10" db="EMBL/GenBank/DDBJ databases">
        <authorList>
            <person name="de Groot N.N."/>
        </authorList>
    </citation>
    <scope>NUCLEOTIDE SEQUENCE [LARGE SCALE GENOMIC DNA]</scope>
    <source>
        <strain evidence="11 12">APO</strain>
    </source>
</reference>
<evidence type="ECO:0000313" key="12">
    <source>
        <dbReference type="Proteomes" id="UP000199230"/>
    </source>
</evidence>
<evidence type="ECO:0000256" key="2">
    <source>
        <dbReference type="ARBA" id="ARBA00007422"/>
    </source>
</evidence>
<proteinExistence type="inferred from homology"/>
<protein>
    <recommendedName>
        <fullName evidence="4 9">Triosephosphate isomerase</fullName>
        <shortName evidence="9">TIM</shortName>
        <shortName evidence="9">TPI</shortName>
        <ecNumber evidence="3 9">5.3.1.1</ecNumber>
    </recommendedName>
    <alternativeName>
        <fullName evidence="9">Triose-phosphate isomerase</fullName>
    </alternativeName>
</protein>
<comment type="similarity">
    <text evidence="2 9 10">Belongs to the triosephosphate isomerase family.</text>
</comment>
<dbReference type="HAMAP" id="MF_00147_B">
    <property type="entry name" value="TIM_B"/>
    <property type="match status" value="1"/>
</dbReference>
<feature type="active site" description="Electrophile" evidence="9">
    <location>
        <position position="94"/>
    </location>
</feature>
<dbReference type="PANTHER" id="PTHR21139">
    <property type="entry name" value="TRIOSEPHOSPHATE ISOMERASE"/>
    <property type="match status" value="1"/>
</dbReference>
<dbReference type="PANTHER" id="PTHR21139:SF42">
    <property type="entry name" value="TRIOSEPHOSPHATE ISOMERASE"/>
    <property type="match status" value="1"/>
</dbReference>
<dbReference type="SUPFAM" id="SSF51351">
    <property type="entry name" value="Triosephosphate isomerase (TIM)"/>
    <property type="match status" value="1"/>
</dbReference>
<dbReference type="EC" id="5.3.1.1" evidence="3 9"/>
<keyword evidence="6 9" id="KW-0963">Cytoplasm</keyword>
<evidence type="ECO:0000256" key="3">
    <source>
        <dbReference type="ARBA" id="ARBA00011940"/>
    </source>
</evidence>
<dbReference type="PROSITE" id="PS00171">
    <property type="entry name" value="TIM_1"/>
    <property type="match status" value="1"/>
</dbReference>
<keyword evidence="7 9" id="KW-0324">Glycolysis</keyword>
<dbReference type="UniPathway" id="UPA00138"/>
<keyword evidence="12" id="KW-1185">Reference proteome</keyword>
<dbReference type="InterPro" id="IPR022896">
    <property type="entry name" value="TrioseP_Isoase_bac/euk"/>
</dbReference>
<evidence type="ECO:0000256" key="1">
    <source>
        <dbReference type="ARBA" id="ARBA00004680"/>
    </source>
</evidence>
<comment type="function">
    <text evidence="9">Involved in the gluconeogenesis. Catalyzes stereospecifically the conversion of dihydroxyacetone phosphate (DHAP) to D-glyceraldehyde-3-phosphate (G3P).</text>
</comment>
<name>A0A1H3I8E2_9FIRM</name>
<sequence length="252" mass="27766">MRIPLIAGNWKMNMNHESGKDLVKKISDKVGGSDPEVVVCCPFPMLLEIGKCLSDSAIMLGAQNMHWENSGAFTGEISADMLLELGVKYVIIGHSERRQIFSETNHMINLKVKKALEKQIVPILCIGELLNEREGKQTERVLTDQLENSLANINTQEATKIVIAYEPVWAIGTGKTATPEQAADTIGFIRGWLKEKYGESSSEKIRILYGGSVKPDNISEIMKSPDVDGALVGGASLIDEDFINIVHFKHSN</sequence>
<evidence type="ECO:0000313" key="11">
    <source>
        <dbReference type="EMBL" id="SDY23990.1"/>
    </source>
</evidence>
<dbReference type="AlphaFoldDB" id="A0A1H3I8E2"/>
<evidence type="ECO:0000256" key="10">
    <source>
        <dbReference type="RuleBase" id="RU363013"/>
    </source>
</evidence>
<feature type="active site" description="Proton acceptor" evidence="9">
    <location>
        <position position="166"/>
    </location>
</feature>
<dbReference type="OrthoDB" id="9809429at2"/>
<feature type="binding site" evidence="9">
    <location>
        <begin position="9"/>
        <end position="11"/>
    </location>
    <ligand>
        <name>substrate</name>
    </ligand>
</feature>
<dbReference type="GO" id="GO:0005829">
    <property type="term" value="C:cytosol"/>
    <property type="evidence" value="ECO:0007669"/>
    <property type="project" value="TreeGrafter"/>
</dbReference>
<dbReference type="InterPro" id="IPR013785">
    <property type="entry name" value="Aldolase_TIM"/>
</dbReference>
<dbReference type="UniPathway" id="UPA00109">
    <property type="reaction ID" value="UER00189"/>
</dbReference>
<dbReference type="EMBL" id="FNPV01000001">
    <property type="protein sequence ID" value="SDY23990.1"/>
    <property type="molecule type" value="Genomic_DNA"/>
</dbReference>
<comment type="subunit">
    <text evidence="9 10">Homodimer.</text>
</comment>
<dbReference type="GO" id="GO:0004807">
    <property type="term" value="F:triose-phosphate isomerase activity"/>
    <property type="evidence" value="ECO:0007669"/>
    <property type="project" value="UniProtKB-UniRule"/>
</dbReference>
<comment type="catalytic activity">
    <reaction evidence="9 10">
        <text>D-glyceraldehyde 3-phosphate = dihydroxyacetone phosphate</text>
        <dbReference type="Rhea" id="RHEA:18585"/>
        <dbReference type="ChEBI" id="CHEBI:57642"/>
        <dbReference type="ChEBI" id="CHEBI:59776"/>
        <dbReference type="EC" id="5.3.1.1"/>
    </reaction>
</comment>
<dbReference type="PROSITE" id="PS51440">
    <property type="entry name" value="TIM_2"/>
    <property type="match status" value="1"/>
</dbReference>
<evidence type="ECO:0000256" key="8">
    <source>
        <dbReference type="ARBA" id="ARBA00023235"/>
    </source>
</evidence>
<comment type="pathway">
    <text evidence="9 10">Carbohydrate biosynthesis; gluconeogenesis.</text>
</comment>